<comment type="subcellular location">
    <subcellularLocation>
        <location evidence="2 10">Cytoplasm</location>
    </subcellularLocation>
</comment>
<proteinExistence type="inferred from homology"/>
<dbReference type="GO" id="GO:0005975">
    <property type="term" value="P:carbohydrate metabolic process"/>
    <property type="evidence" value="ECO:0007669"/>
    <property type="project" value="UniProtKB-UniRule"/>
</dbReference>
<feature type="active site" description="For Fru-6P isomerization activity" evidence="10">
    <location>
        <position position="597"/>
    </location>
</feature>
<evidence type="ECO:0000256" key="7">
    <source>
        <dbReference type="ARBA" id="ARBA00022679"/>
    </source>
</evidence>
<dbReference type="InterPro" id="IPR029055">
    <property type="entry name" value="Ntn_hydrolases_N"/>
</dbReference>
<dbReference type="InterPro" id="IPR047084">
    <property type="entry name" value="GFAT_N"/>
</dbReference>
<keyword evidence="9" id="KW-0315">Glutamine amidotransferase</keyword>
<dbReference type="CDD" id="cd00714">
    <property type="entry name" value="GFAT"/>
    <property type="match status" value="1"/>
</dbReference>
<feature type="domain" description="Glutamine amidotransferase type-2" evidence="11">
    <location>
        <begin position="2"/>
        <end position="216"/>
    </location>
</feature>
<comment type="caution">
    <text evidence="13">The sequence shown here is derived from an EMBL/GenBank/DDBJ whole genome shotgun (WGS) entry which is preliminary data.</text>
</comment>
<dbReference type="GO" id="GO:0006487">
    <property type="term" value="P:protein N-linked glycosylation"/>
    <property type="evidence" value="ECO:0007669"/>
    <property type="project" value="TreeGrafter"/>
</dbReference>
<protein>
    <recommendedName>
        <fullName evidence="4 10">Glutamine--fructose-6-phosphate aminotransferase [isomerizing]</fullName>
        <ecNumber evidence="3 10">2.6.1.16</ecNumber>
    </recommendedName>
    <alternativeName>
        <fullName evidence="10">D-fructose-6-phosphate amidotransferase</fullName>
    </alternativeName>
    <alternativeName>
        <fullName evidence="10">GFAT</fullName>
    </alternativeName>
    <alternativeName>
        <fullName evidence="10">Glucosamine-6-phosphate synthase</fullName>
    </alternativeName>
    <alternativeName>
        <fullName evidence="10">Hexosephosphate aminotransferase</fullName>
    </alternativeName>
    <alternativeName>
        <fullName evidence="10">L-glutamine--D-fructose-6-phosphate amidotransferase</fullName>
    </alternativeName>
</protein>
<dbReference type="PANTHER" id="PTHR10937:SF0">
    <property type="entry name" value="GLUTAMINE--FRUCTOSE-6-PHOSPHATE TRANSAMINASE (ISOMERIZING)"/>
    <property type="match status" value="1"/>
</dbReference>
<dbReference type="PROSITE" id="PS51278">
    <property type="entry name" value="GATASE_TYPE_2"/>
    <property type="match status" value="1"/>
</dbReference>
<evidence type="ECO:0000259" key="12">
    <source>
        <dbReference type="PROSITE" id="PS51464"/>
    </source>
</evidence>
<comment type="subunit">
    <text evidence="10">Homodimer.</text>
</comment>
<evidence type="ECO:0000256" key="4">
    <source>
        <dbReference type="ARBA" id="ARBA00016090"/>
    </source>
</evidence>
<dbReference type="FunFam" id="3.60.20.10:FF:000006">
    <property type="entry name" value="Glutamine--fructose-6-phosphate aminotransferase [isomerizing]"/>
    <property type="match status" value="1"/>
</dbReference>
<dbReference type="CDD" id="cd05008">
    <property type="entry name" value="SIS_GlmS_GlmD_1"/>
    <property type="match status" value="1"/>
</dbReference>
<dbReference type="Pfam" id="PF13522">
    <property type="entry name" value="GATase_6"/>
    <property type="match status" value="1"/>
</dbReference>
<dbReference type="InterPro" id="IPR001347">
    <property type="entry name" value="SIS_dom"/>
</dbReference>
<comment type="catalytic activity">
    <reaction evidence="1 10">
        <text>D-fructose 6-phosphate + L-glutamine = D-glucosamine 6-phosphate + L-glutamate</text>
        <dbReference type="Rhea" id="RHEA:13237"/>
        <dbReference type="ChEBI" id="CHEBI:29985"/>
        <dbReference type="ChEBI" id="CHEBI:58359"/>
        <dbReference type="ChEBI" id="CHEBI:58725"/>
        <dbReference type="ChEBI" id="CHEBI:61527"/>
        <dbReference type="EC" id="2.6.1.16"/>
    </reaction>
</comment>
<dbReference type="AlphaFoldDB" id="A0A9E2F420"/>
<evidence type="ECO:0000256" key="1">
    <source>
        <dbReference type="ARBA" id="ARBA00001031"/>
    </source>
</evidence>
<feature type="initiator methionine" description="Removed" evidence="10">
    <location>
        <position position="1"/>
    </location>
</feature>
<dbReference type="GO" id="GO:0005737">
    <property type="term" value="C:cytoplasm"/>
    <property type="evidence" value="ECO:0007669"/>
    <property type="project" value="UniProtKB-SubCell"/>
</dbReference>
<accession>A0A9E2F420</accession>
<keyword evidence="7 10" id="KW-0808">Transferase</keyword>
<sequence>MCGIIAYIGNKPVMPILIQGLQRLEYRGYDSAGIALVEEGELTIIKTKGSVDSLSDLLRESKHQAVYGIGHTRWATHGVPSDTNAHPHASCDNKLTLVHNGIIENYKELREQLISEGHKFISETDTEIVVHTIEKYYQGNLEEAVIKGIQDLQGAYALALISAQEEKIVLVRKQSPLIIGVGEGECYAASDIPALLPYTKKVVILEEGDIAILRKDNFQVINSEGKEKRVEVIETTWDAHLAEKSGYPHFMLKEIYEQPTVLKDTLRERVSEDQLLLDEADLGDLIPNLRKVYFGACGTAYHATLVGKLYLETLCDLEAETEVASEFRYRDVPWVKPAVGIIVSQSGETADTLGVLSRLKELSYPVIGITNVIGSSVSRESDRTIYTRAGPEISVASTKAYTSQMLVLLLLALSWSKKRNKLNYEKERYYIKELKELPFKAQQVLDKSELFLEIARELKEVKHLFYLGRLQDYYTALEGALKMKEISYLHAEAYAGGELKHGPLALIENNTPVIAFLSNKSIAPKMLSNFEEVRSRGGKIYLFTTLDIKESSFRIVKLPDSDMLVSPILNGLVLQLLAYYTARECGASIDKPRNLAKSVTVE</sequence>
<dbReference type="InterPro" id="IPR035466">
    <property type="entry name" value="GlmS/AgaS_SIS"/>
</dbReference>
<keyword evidence="8" id="KW-0677">Repeat</keyword>
<dbReference type="CDD" id="cd05009">
    <property type="entry name" value="SIS_GlmS_GlmD_2"/>
    <property type="match status" value="1"/>
</dbReference>
<dbReference type="NCBIfam" id="TIGR01135">
    <property type="entry name" value="glmS"/>
    <property type="match status" value="1"/>
</dbReference>
<dbReference type="SUPFAM" id="SSF53697">
    <property type="entry name" value="SIS domain"/>
    <property type="match status" value="1"/>
</dbReference>
<dbReference type="PROSITE" id="PS51464">
    <property type="entry name" value="SIS"/>
    <property type="match status" value="2"/>
</dbReference>
<feature type="active site" description="Nucleophile; for GATase activity" evidence="10">
    <location>
        <position position="2"/>
    </location>
</feature>
<dbReference type="EMBL" id="QLTW01000011">
    <property type="protein sequence ID" value="MBT9144551.1"/>
    <property type="molecule type" value="Genomic_DNA"/>
</dbReference>
<dbReference type="GO" id="GO:0006002">
    <property type="term" value="P:fructose 6-phosphate metabolic process"/>
    <property type="evidence" value="ECO:0007669"/>
    <property type="project" value="TreeGrafter"/>
</dbReference>
<evidence type="ECO:0000259" key="11">
    <source>
        <dbReference type="PROSITE" id="PS51278"/>
    </source>
</evidence>
<evidence type="ECO:0000256" key="8">
    <source>
        <dbReference type="ARBA" id="ARBA00022737"/>
    </source>
</evidence>
<evidence type="ECO:0000256" key="5">
    <source>
        <dbReference type="ARBA" id="ARBA00022490"/>
    </source>
</evidence>
<name>A0A9E2F420_PSYF1</name>
<evidence type="ECO:0000313" key="13">
    <source>
        <dbReference type="EMBL" id="MBT9144551.1"/>
    </source>
</evidence>
<dbReference type="FunFam" id="3.40.50.10490:FF:000001">
    <property type="entry name" value="Glutamine--fructose-6-phosphate aminotransferase [isomerizing]"/>
    <property type="match status" value="1"/>
</dbReference>
<dbReference type="Proteomes" id="UP000811545">
    <property type="component" value="Unassembled WGS sequence"/>
</dbReference>
<dbReference type="PANTHER" id="PTHR10937">
    <property type="entry name" value="GLUCOSAMINE--FRUCTOSE-6-PHOSPHATE AMINOTRANSFERASE, ISOMERIZING"/>
    <property type="match status" value="1"/>
</dbReference>
<evidence type="ECO:0000256" key="2">
    <source>
        <dbReference type="ARBA" id="ARBA00004496"/>
    </source>
</evidence>
<evidence type="ECO:0000256" key="3">
    <source>
        <dbReference type="ARBA" id="ARBA00012916"/>
    </source>
</evidence>
<dbReference type="InterPro" id="IPR017932">
    <property type="entry name" value="GATase_2_dom"/>
</dbReference>
<dbReference type="Gene3D" id="3.60.20.10">
    <property type="entry name" value="Glutamine Phosphoribosylpyrophosphate, subunit 1, domain 1"/>
    <property type="match status" value="1"/>
</dbReference>
<evidence type="ECO:0000256" key="10">
    <source>
        <dbReference type="HAMAP-Rule" id="MF_00164"/>
    </source>
</evidence>
<dbReference type="Gene3D" id="3.40.50.10490">
    <property type="entry name" value="Glucose-6-phosphate isomerase like protein, domain 1"/>
    <property type="match status" value="2"/>
</dbReference>
<dbReference type="InterPro" id="IPR005855">
    <property type="entry name" value="GFAT"/>
</dbReference>
<feature type="domain" description="SIS" evidence="12">
    <location>
        <begin position="454"/>
        <end position="592"/>
    </location>
</feature>
<dbReference type="InterPro" id="IPR035490">
    <property type="entry name" value="GlmS/FrlB_SIS"/>
</dbReference>
<organism evidence="13 14">
    <name type="scientific">Psychracetigena formicireducens</name>
    <dbReference type="NCBI Taxonomy" id="2986056"/>
    <lineage>
        <taxon>Bacteria</taxon>
        <taxon>Bacillati</taxon>
        <taxon>Candidatus Lithacetigenota</taxon>
        <taxon>Candidatus Psychracetigena</taxon>
    </lineage>
</organism>
<reference evidence="13 14" key="1">
    <citation type="journal article" date="2021" name="bioRxiv">
        <title>Unique metabolic strategies in Hadean analogues reveal hints for primordial physiology.</title>
        <authorList>
            <person name="Nobu M.K."/>
            <person name="Nakai R."/>
            <person name="Tamazawa S."/>
            <person name="Mori H."/>
            <person name="Toyoda A."/>
            <person name="Ijiri A."/>
            <person name="Suzuki S."/>
            <person name="Kurokawa K."/>
            <person name="Kamagata Y."/>
            <person name="Tamaki H."/>
        </authorList>
    </citation>
    <scope>NUCLEOTIDE SEQUENCE [LARGE SCALE GENOMIC DNA]</scope>
    <source>
        <strain evidence="13">BS525</strain>
    </source>
</reference>
<feature type="domain" description="SIS" evidence="12">
    <location>
        <begin position="282"/>
        <end position="421"/>
    </location>
</feature>
<evidence type="ECO:0000313" key="14">
    <source>
        <dbReference type="Proteomes" id="UP000811545"/>
    </source>
</evidence>
<comment type="function">
    <text evidence="10">Catalyzes the first step in hexosamine metabolism, converting fructose-6P into glucosamine-6P using glutamine as a nitrogen source.</text>
</comment>
<evidence type="ECO:0000256" key="6">
    <source>
        <dbReference type="ARBA" id="ARBA00022576"/>
    </source>
</evidence>
<gene>
    <name evidence="10 13" type="primary">glmS</name>
    <name evidence="13" type="ORF">DDT42_00392</name>
</gene>
<dbReference type="NCBIfam" id="NF001484">
    <property type="entry name" value="PRK00331.1"/>
    <property type="match status" value="1"/>
</dbReference>
<dbReference type="GO" id="GO:0006047">
    <property type="term" value="P:UDP-N-acetylglucosamine metabolic process"/>
    <property type="evidence" value="ECO:0007669"/>
    <property type="project" value="TreeGrafter"/>
</dbReference>
<dbReference type="GO" id="GO:0004360">
    <property type="term" value="F:glutamine-fructose-6-phosphate transaminase (isomerizing) activity"/>
    <property type="evidence" value="ECO:0007669"/>
    <property type="project" value="UniProtKB-UniRule"/>
</dbReference>
<dbReference type="InterPro" id="IPR046348">
    <property type="entry name" value="SIS_dom_sf"/>
</dbReference>
<keyword evidence="5 10" id="KW-0963">Cytoplasm</keyword>
<keyword evidence="6 10" id="KW-0032">Aminotransferase</keyword>
<dbReference type="SUPFAM" id="SSF56235">
    <property type="entry name" value="N-terminal nucleophile aminohydrolases (Ntn hydrolases)"/>
    <property type="match status" value="1"/>
</dbReference>
<dbReference type="Pfam" id="PF01380">
    <property type="entry name" value="SIS"/>
    <property type="match status" value="2"/>
</dbReference>
<dbReference type="HAMAP" id="MF_00164">
    <property type="entry name" value="GlmS"/>
    <property type="match status" value="1"/>
</dbReference>
<dbReference type="GO" id="GO:0097367">
    <property type="term" value="F:carbohydrate derivative binding"/>
    <property type="evidence" value="ECO:0007669"/>
    <property type="project" value="InterPro"/>
</dbReference>
<dbReference type="EC" id="2.6.1.16" evidence="3 10"/>
<evidence type="ECO:0000256" key="9">
    <source>
        <dbReference type="ARBA" id="ARBA00022962"/>
    </source>
</evidence>